<keyword evidence="1" id="KW-0472">Membrane</keyword>
<sequence length="108" mass="12242">MVTTNLKAETMKLMEKRSRIEAEMNVIDLVGNLLDPEANLFLFYFYIALFGHLHGFSRSDMDIPASRSQIHLPLYYSQPPSMALPSENSMPLLASSCQNSIRMRTSCP</sequence>
<dbReference type="OrthoDB" id="72325at2759"/>
<keyword evidence="1" id="KW-0812">Transmembrane</keyword>
<accession>A0A5A7NY28</accession>
<name>A0A5A7NY28_STRAF</name>
<comment type="caution">
    <text evidence="2">The sequence shown here is derived from an EMBL/GenBank/DDBJ whole genome shotgun (WGS) entry which is preliminary data.</text>
</comment>
<evidence type="ECO:0000313" key="2">
    <source>
        <dbReference type="EMBL" id="GER25354.1"/>
    </source>
</evidence>
<keyword evidence="3" id="KW-1185">Reference proteome</keyword>
<keyword evidence="1" id="KW-1133">Transmembrane helix</keyword>
<evidence type="ECO:0000256" key="1">
    <source>
        <dbReference type="SAM" id="Phobius"/>
    </source>
</evidence>
<dbReference type="Proteomes" id="UP000325081">
    <property type="component" value="Unassembled WGS sequence"/>
</dbReference>
<dbReference type="GO" id="GO:0000502">
    <property type="term" value="C:proteasome complex"/>
    <property type="evidence" value="ECO:0007669"/>
    <property type="project" value="UniProtKB-KW"/>
</dbReference>
<keyword evidence="2" id="KW-0647">Proteasome</keyword>
<dbReference type="AlphaFoldDB" id="A0A5A7NY28"/>
<proteinExistence type="predicted"/>
<protein>
    <submittedName>
        <fullName evidence="2">26S proteasome regulatory subunit family protein</fullName>
    </submittedName>
</protein>
<dbReference type="EMBL" id="BKCP01000003">
    <property type="protein sequence ID" value="GER25354.1"/>
    <property type="molecule type" value="Genomic_DNA"/>
</dbReference>
<feature type="transmembrane region" description="Helical" evidence="1">
    <location>
        <begin position="38"/>
        <end position="57"/>
    </location>
</feature>
<evidence type="ECO:0000313" key="3">
    <source>
        <dbReference type="Proteomes" id="UP000325081"/>
    </source>
</evidence>
<organism evidence="2 3">
    <name type="scientific">Striga asiatica</name>
    <name type="common">Asiatic witchweed</name>
    <name type="synonym">Buchnera asiatica</name>
    <dbReference type="NCBI Taxonomy" id="4170"/>
    <lineage>
        <taxon>Eukaryota</taxon>
        <taxon>Viridiplantae</taxon>
        <taxon>Streptophyta</taxon>
        <taxon>Embryophyta</taxon>
        <taxon>Tracheophyta</taxon>
        <taxon>Spermatophyta</taxon>
        <taxon>Magnoliopsida</taxon>
        <taxon>eudicotyledons</taxon>
        <taxon>Gunneridae</taxon>
        <taxon>Pentapetalae</taxon>
        <taxon>asterids</taxon>
        <taxon>lamiids</taxon>
        <taxon>Lamiales</taxon>
        <taxon>Orobanchaceae</taxon>
        <taxon>Buchnereae</taxon>
        <taxon>Striga</taxon>
    </lineage>
</organism>
<gene>
    <name evidence="2" type="ORF">STAS_00928</name>
</gene>
<reference evidence="3" key="1">
    <citation type="journal article" date="2019" name="Curr. Biol.">
        <title>Genome Sequence of Striga asiatica Provides Insight into the Evolution of Plant Parasitism.</title>
        <authorList>
            <person name="Yoshida S."/>
            <person name="Kim S."/>
            <person name="Wafula E.K."/>
            <person name="Tanskanen J."/>
            <person name="Kim Y.M."/>
            <person name="Honaas L."/>
            <person name="Yang Z."/>
            <person name="Spallek T."/>
            <person name="Conn C.E."/>
            <person name="Ichihashi Y."/>
            <person name="Cheong K."/>
            <person name="Cui S."/>
            <person name="Der J.P."/>
            <person name="Gundlach H."/>
            <person name="Jiao Y."/>
            <person name="Hori C."/>
            <person name="Ishida J.K."/>
            <person name="Kasahara H."/>
            <person name="Kiba T."/>
            <person name="Kim M.S."/>
            <person name="Koo N."/>
            <person name="Laohavisit A."/>
            <person name="Lee Y.H."/>
            <person name="Lumba S."/>
            <person name="McCourt P."/>
            <person name="Mortimer J.C."/>
            <person name="Mutuku J.M."/>
            <person name="Nomura T."/>
            <person name="Sasaki-Sekimoto Y."/>
            <person name="Seto Y."/>
            <person name="Wang Y."/>
            <person name="Wakatake T."/>
            <person name="Sakakibara H."/>
            <person name="Demura T."/>
            <person name="Yamaguchi S."/>
            <person name="Yoneyama K."/>
            <person name="Manabe R.I."/>
            <person name="Nelson D.C."/>
            <person name="Schulman A.H."/>
            <person name="Timko M.P."/>
            <person name="dePamphilis C.W."/>
            <person name="Choi D."/>
            <person name="Shirasu K."/>
        </authorList>
    </citation>
    <scope>NUCLEOTIDE SEQUENCE [LARGE SCALE GENOMIC DNA]</scope>
    <source>
        <strain evidence="3">cv. UVA1</strain>
    </source>
</reference>